<feature type="transmembrane region" description="Helical" evidence="1">
    <location>
        <begin position="48"/>
        <end position="66"/>
    </location>
</feature>
<accession>A0ABZ0LUI8</accession>
<evidence type="ECO:0000313" key="2">
    <source>
        <dbReference type="EMBL" id="WOX22423.1"/>
    </source>
</evidence>
<reference evidence="2 3" key="1">
    <citation type="submission" date="2023-10" db="EMBL/GenBank/DDBJ databases">
        <title>The genome sequence of Streptomyces sp. HUAS YS2.</title>
        <authorList>
            <person name="Mo P."/>
        </authorList>
    </citation>
    <scope>NUCLEOTIDE SEQUENCE [LARGE SCALE GENOMIC DNA]</scope>
    <source>
        <strain evidence="2 3">HUAS YS2</strain>
    </source>
</reference>
<dbReference type="Proteomes" id="UP001301731">
    <property type="component" value="Chromosome"/>
</dbReference>
<organism evidence="2 3">
    <name type="scientific">Streptomyces solicathayae</name>
    <dbReference type="NCBI Taxonomy" id="3081768"/>
    <lineage>
        <taxon>Bacteria</taxon>
        <taxon>Bacillati</taxon>
        <taxon>Actinomycetota</taxon>
        <taxon>Actinomycetes</taxon>
        <taxon>Kitasatosporales</taxon>
        <taxon>Streptomycetaceae</taxon>
        <taxon>Streptomyces</taxon>
    </lineage>
</organism>
<dbReference type="RefSeq" id="WP_318103464.1">
    <property type="nucleotide sequence ID" value="NZ_CP137573.1"/>
</dbReference>
<keyword evidence="3" id="KW-1185">Reference proteome</keyword>
<evidence type="ECO:0008006" key="4">
    <source>
        <dbReference type="Google" id="ProtNLM"/>
    </source>
</evidence>
<evidence type="ECO:0000256" key="1">
    <source>
        <dbReference type="SAM" id="Phobius"/>
    </source>
</evidence>
<keyword evidence="1" id="KW-1133">Transmembrane helix</keyword>
<dbReference type="EMBL" id="CP137573">
    <property type="protein sequence ID" value="WOX22423.1"/>
    <property type="molecule type" value="Genomic_DNA"/>
</dbReference>
<keyword evidence="1" id="KW-0472">Membrane</keyword>
<sequence>MSRSRDVRDEEVRRMLDAGHPQLPADLAERAVERGTRLLHRDRAVRRALWTLLAAAVVAFVVWASVVQPWEVPPAGTTPPLEGW</sequence>
<keyword evidence="1" id="KW-0812">Transmembrane</keyword>
<name>A0ABZ0LUI8_9ACTN</name>
<protein>
    <recommendedName>
        <fullName evidence="4">DUF3040 domain-containing protein</fullName>
    </recommendedName>
</protein>
<gene>
    <name evidence="2" type="ORF">R2D22_13845</name>
</gene>
<proteinExistence type="predicted"/>
<evidence type="ECO:0000313" key="3">
    <source>
        <dbReference type="Proteomes" id="UP001301731"/>
    </source>
</evidence>